<proteinExistence type="predicted"/>
<dbReference type="Gene3D" id="2.30.29.30">
    <property type="entry name" value="Pleckstrin-homology domain (PH domain)/Phosphotyrosine-binding domain (PTB)"/>
    <property type="match status" value="1"/>
</dbReference>
<evidence type="ECO:0000256" key="2">
    <source>
        <dbReference type="ARBA" id="ARBA00022553"/>
    </source>
</evidence>
<evidence type="ECO:0000259" key="4">
    <source>
        <dbReference type="PROSITE" id="PS50018"/>
    </source>
</evidence>
<keyword evidence="2" id="KW-0597">Phosphoprotein</keyword>
<feature type="region of interest" description="Disordered" evidence="3">
    <location>
        <begin position="151"/>
        <end position="187"/>
    </location>
</feature>
<feature type="compositionally biased region" description="Low complexity" evidence="3">
    <location>
        <begin position="1"/>
        <end position="16"/>
    </location>
</feature>
<dbReference type="InterPro" id="IPR023152">
    <property type="entry name" value="RasGAP_CS"/>
</dbReference>
<evidence type="ECO:0000313" key="6">
    <source>
        <dbReference type="Proteomes" id="UP000814176"/>
    </source>
</evidence>
<gene>
    <name evidence="5" type="ORF">C8Q71DRAFT_813687</name>
</gene>
<feature type="compositionally biased region" description="Polar residues" evidence="3">
    <location>
        <begin position="158"/>
        <end position="183"/>
    </location>
</feature>
<dbReference type="SUPFAM" id="SSF48371">
    <property type="entry name" value="ARM repeat"/>
    <property type="match status" value="2"/>
</dbReference>
<dbReference type="Gene3D" id="1.10.506.10">
    <property type="entry name" value="GTPase Activation - p120gap, domain 1"/>
    <property type="match status" value="2"/>
</dbReference>
<dbReference type="Pfam" id="PF00616">
    <property type="entry name" value="RasGAP"/>
    <property type="match status" value="1"/>
</dbReference>
<dbReference type="PROSITE" id="PS50018">
    <property type="entry name" value="RAS_GTPASE_ACTIV_2"/>
    <property type="match status" value="1"/>
</dbReference>
<organism evidence="5 6">
    <name type="scientific">Rhodofomes roseus</name>
    <dbReference type="NCBI Taxonomy" id="34475"/>
    <lineage>
        <taxon>Eukaryota</taxon>
        <taxon>Fungi</taxon>
        <taxon>Dikarya</taxon>
        <taxon>Basidiomycota</taxon>
        <taxon>Agaricomycotina</taxon>
        <taxon>Agaricomycetes</taxon>
        <taxon>Polyporales</taxon>
        <taxon>Rhodofomes</taxon>
    </lineage>
</organism>
<dbReference type="EMBL" id="JADCUA010000017">
    <property type="protein sequence ID" value="KAH9833782.1"/>
    <property type="molecule type" value="Genomic_DNA"/>
</dbReference>
<dbReference type="SMART" id="SM00323">
    <property type="entry name" value="RasGAP"/>
    <property type="match status" value="1"/>
</dbReference>
<dbReference type="InterPro" id="IPR039360">
    <property type="entry name" value="Ras_GTPase"/>
</dbReference>
<evidence type="ECO:0000313" key="5">
    <source>
        <dbReference type="EMBL" id="KAH9833782.1"/>
    </source>
</evidence>
<dbReference type="InterPro" id="IPR016024">
    <property type="entry name" value="ARM-type_fold"/>
</dbReference>
<reference evidence="5 6" key="1">
    <citation type="journal article" date="2021" name="Environ. Microbiol.">
        <title>Gene family expansions and transcriptome signatures uncover fungal adaptations to wood decay.</title>
        <authorList>
            <person name="Hage H."/>
            <person name="Miyauchi S."/>
            <person name="Viragh M."/>
            <person name="Drula E."/>
            <person name="Min B."/>
            <person name="Chaduli D."/>
            <person name="Navarro D."/>
            <person name="Favel A."/>
            <person name="Norest M."/>
            <person name="Lesage-Meessen L."/>
            <person name="Balint B."/>
            <person name="Merenyi Z."/>
            <person name="de Eugenio L."/>
            <person name="Morin E."/>
            <person name="Martinez A.T."/>
            <person name="Baldrian P."/>
            <person name="Stursova M."/>
            <person name="Martinez M.J."/>
            <person name="Novotny C."/>
            <person name="Magnuson J.K."/>
            <person name="Spatafora J.W."/>
            <person name="Maurice S."/>
            <person name="Pangilinan J."/>
            <person name="Andreopoulos W."/>
            <person name="LaButti K."/>
            <person name="Hundley H."/>
            <person name="Na H."/>
            <person name="Kuo A."/>
            <person name="Barry K."/>
            <person name="Lipzen A."/>
            <person name="Henrissat B."/>
            <person name="Riley R."/>
            <person name="Ahrendt S."/>
            <person name="Nagy L.G."/>
            <person name="Grigoriev I.V."/>
            <person name="Martin F."/>
            <person name="Rosso M.N."/>
        </authorList>
    </citation>
    <scope>NUCLEOTIDE SEQUENCE [LARGE SCALE GENOMIC DNA]</scope>
    <source>
        <strain evidence="5 6">CIRM-BRFM 1785</strain>
    </source>
</reference>
<dbReference type="Proteomes" id="UP000814176">
    <property type="component" value="Unassembled WGS sequence"/>
</dbReference>
<evidence type="ECO:0000256" key="3">
    <source>
        <dbReference type="SAM" id="MobiDB-lite"/>
    </source>
</evidence>
<dbReference type="RefSeq" id="XP_047776498.1">
    <property type="nucleotide sequence ID" value="XM_047926078.1"/>
</dbReference>
<comment type="caution">
    <text evidence="5">The sequence shown here is derived from an EMBL/GenBank/DDBJ whole genome shotgun (WGS) entry which is preliminary data.</text>
</comment>
<evidence type="ECO:0000256" key="1">
    <source>
        <dbReference type="ARBA" id="ARBA00022468"/>
    </source>
</evidence>
<sequence>MPARRASAAAQNIAGAVSRVHKSNGSNHSVSGPSSLAPSSQNAPYSSSSIPTTPQQKVVYVLVNRLKSKLPCNSGITLTDVEGDEALGQVVESLVELSRDSLDIIGWALTELLEKLNKADANGYRSVEVLQSQLFILKVLAICMASRWGHRQEGTRPGSRNSKEPANTTSKPSTPETRTLSAQSRRRQWSTEHLSLLIEPPPLDDNCAKYILSVMVLLLRQTAPMRNRLMSAANMDFAASHHDFESVESPDYITSVDVGGSGLPSQIVSLPHMFRSRHASSTSLNSGTPSVTSTSHASKHSLVYEKTSVVTSKSISSLNTLISKFAGRVVYHLSASNWHIVLARIRNKIHYLASTTETDPDIIDLQLMMHSALDRPRLIQALQELSSLLLNMKQEAQAAIAIPLRVAIWNWIELCPEEFNDTIRHHRRMEGAPERVFDILFDSQEAQHNPNVWPTLTALACISSERTRTDFQSNSLGIPILKGHQNRRDRNFFEIMMRNLVSPTAKLSEEALICCLDMCRAAFRIRPEDGSEHMLQLTSHDLAHEMKRALVNWNGTKPFWEWSEEIDVAIIADMLVTLFRYLPGDEVIDLFHLCLEPERSDAVKISAIKACITLVDDASKCPWQQSLETLREALQERFARILHASLTRRSELDSHGNMKKPALRPKAKRYTSETLPDRELLAYSLLALYRAEPMLFLNHLDMSQQSQWIKSCVEAWHAPADPAIKMSMAKTFRGWVNAMVRLPPEHPRYEACCAWLAVVSPAILATVCTNLLLARTDMQAQRMWINMAYEIIYRFTKSTETEQIRRVKINTDRVSAFAVAEIAFLVALTSADANVTLTAAHCLRLLAQAETAPDAPSSNTHSEDERVKRYPIYEQLGDPKVLVVGRIGHQKRVRRLMRLMPSTSPVHVAVWEECYWRWCALNEMVIRRSTDSTADGFEAGIAPVGEKVLTSEEIHAQWQNLTLFLASFGSACLRDDDSSDVTLDVAPHFLPDAMRILRNPAELLRDFLGVLIDFMVSDSIQTRDTARDALGSEASPRLFTKIFRELDSVVRELAASDTVHWNTLALFLEQFLVILKVLVENAQYLEEIRGMDLGSTLAVIASFIGRFHDVSSYRLRLKFCSLCEGVFSQGESIAMRKDSSNRQKIADIVTEWIQDSAMSDHGFAVQQRELNLPAFRAAVKLFDRLELQAPDGTTGEEATHVVSRMFVRYTGVLFKAWECSRYDIAATDDRSTDNSASPGLRSLQRDGELRELVITGYASLVSANPEVGVKHSLPLAYEMDSARRVIFSYVFTRVLPQGISLDSQEQPAVVPRQSRLCELVKGPDLSLALAICEVCPASEVDSLISVMLNLFDTRSALMTLLKNMIDLEVGRTDSDTALFRGNTTCTRFLSAFANIYGYNYLRSLIVPLIKTMASMPPGHGYELDPAKVGEEVATANRETIQFITSSFLQIILSSIPAVPPMLREVCAHIAKVVNEVWPEAKFAAVGAFMFLRFISPAIVAPEIIDVDIPKDDWVLRRGLMLVAKIIQNLANNIFFGKEPHMIALNDFLKENIVNVTRFLSDLNKTGPAFQEEEPEEWLDTTYDDTDTIVLHRFLEKHADRVGKELLSTSKPPPTTERLSASATAEMAAAHAKRIWDSLCAALVELGQPLEGPKLTAADSQQHTEYLDLMTRYEHRDTSSVQGLFVEAATPESSKAIFVLAVSRIDVEVLDIELLLFYIFKTVISPSHESRDFDIIFDFTCFTLASQLPLQWLKFAYEVIPSDIRRRFDTAHILTPNQLATKYLKRVYNLSSGIEFSSNCATYSSVEELIDHLFEGTTLAALDYALALEAEPRTRFDEVTMRHTHPMRVPVSLEVAQSHLRITTLKALPIGGSMSCRATDIIVLSDVNDVYNVSTGHETHEFIIRKIRHGATLYFSSHARDNIVKAIRTAKSTLRSVELPGTERQSRFSNVVATLLHVGMLGVNSREEDVRIAANELLQAVCIYLDFEGKPLVASKTSLVNGLPEPFLIQLSEGLANFAPHLTLDFLTEISTSMGRESIPDRILCIQYMAPWLKNLAYFMDPTNKHYDPSTTKFRDCVRVLVDLTMADNELHNMVLKYIWAEIGRLDSCVVNAVLDELMRAAVDGGVASVRCERVADTMSAITSINVRGRILSRLRKVVGKTSTKPTKSLADNVHWNEISCLLRLALVAGHHCKNVVQSQLFVPETVHLVTLTAATGQTYVRTAVYGIVVNLLNALYTARLADTSASPEIQQLINECEQPETLRLFGLLRPTPTSDYVNLDPPSDKLYVDTMESLVRFLSRVLETIAGTKGLLNVWRARWMSLITSSAFQLSPAVQTRAFVALGVLATSDVDDDLLYQMLVAFKTALSQSSENETTSVVSMLRCIRNVVPALPRYSRYLCQLFWLAVALLQSSHMVLYVEAIHMLRVTLEVMDSQGAFEEKGVSATLLDGRAVLEDVACQLDQLLGLSFESNFSFSLAAIVFKGTRNPNLRDPAEAALRTLMKITVRSCGEVEHADDGPGSSICQQILGYFLALLPTSTTTATFKRLLEESAADPSWLSHNLLTASSDDDPVAKVPFALLGLSDANTVLFVTSFVGAILQTAQGDDAESQILCNLLSDIADAFPDVVSMAYESLQDRIRDVFANSASPAILSAVSNLFRVAVHDAERNGTAPGSTSSLSIEDGIPHGPGRSHLFALEEQGMQGLANSFQFLPPNQGHATKMMNWISELVMKIIE</sequence>
<feature type="region of interest" description="Disordered" evidence="3">
    <location>
        <begin position="1"/>
        <end position="51"/>
    </location>
</feature>
<dbReference type="SUPFAM" id="SSF48350">
    <property type="entry name" value="GTPase activation domain, GAP"/>
    <property type="match status" value="1"/>
</dbReference>
<dbReference type="PANTHER" id="PTHR10194">
    <property type="entry name" value="RAS GTPASE-ACTIVATING PROTEINS"/>
    <property type="match status" value="1"/>
</dbReference>
<keyword evidence="6" id="KW-1185">Reference proteome</keyword>
<dbReference type="Gene3D" id="3.40.525.10">
    <property type="entry name" value="CRAL-TRIO lipid binding domain"/>
    <property type="match status" value="1"/>
</dbReference>
<dbReference type="InterPro" id="IPR001251">
    <property type="entry name" value="CRAL-TRIO_dom"/>
</dbReference>
<dbReference type="InterPro" id="IPR001936">
    <property type="entry name" value="RasGAP_dom"/>
</dbReference>
<keyword evidence="1" id="KW-0343">GTPase activation</keyword>
<name>A0ABQ8K993_9APHY</name>
<dbReference type="InterPro" id="IPR036865">
    <property type="entry name" value="CRAL-TRIO_dom_sf"/>
</dbReference>
<dbReference type="Pfam" id="PF13716">
    <property type="entry name" value="CRAL_TRIO_2"/>
    <property type="match status" value="1"/>
</dbReference>
<feature type="compositionally biased region" description="Low complexity" evidence="3">
    <location>
        <begin position="29"/>
        <end position="51"/>
    </location>
</feature>
<protein>
    <recommendedName>
        <fullName evidence="4">Ras-GAP domain-containing protein</fullName>
    </recommendedName>
</protein>
<dbReference type="GeneID" id="72006810"/>
<dbReference type="PANTHER" id="PTHR10194:SF142">
    <property type="entry name" value="NEUROFIBROMIN"/>
    <property type="match status" value="1"/>
</dbReference>
<dbReference type="InterPro" id="IPR008936">
    <property type="entry name" value="Rho_GTPase_activation_prot"/>
</dbReference>
<accession>A0ABQ8K993</accession>
<dbReference type="InterPro" id="IPR011993">
    <property type="entry name" value="PH-like_dom_sf"/>
</dbReference>
<feature type="domain" description="Ras-GAP" evidence="4">
    <location>
        <begin position="1339"/>
        <end position="1531"/>
    </location>
</feature>
<dbReference type="PROSITE" id="PS00509">
    <property type="entry name" value="RAS_GTPASE_ACTIV_1"/>
    <property type="match status" value="1"/>
</dbReference>